<accession>A0ABY4GBM2</accession>
<dbReference type="InterPro" id="IPR026444">
    <property type="entry name" value="Secre_tail"/>
</dbReference>
<keyword evidence="1" id="KW-0732">Signal</keyword>
<dbReference type="EMBL" id="CP095061">
    <property type="protein sequence ID" value="UOQ67839.1"/>
    <property type="molecule type" value="Genomic_DNA"/>
</dbReference>
<dbReference type="Gene3D" id="2.60.40.4070">
    <property type="match status" value="1"/>
</dbReference>
<protein>
    <submittedName>
        <fullName evidence="2">M64 family metallo-endopeptidase</fullName>
    </submittedName>
</protein>
<dbReference type="Gene3D" id="3.40.390.10">
    <property type="entry name" value="Collagenase (Catalytic Domain)"/>
    <property type="match status" value="1"/>
</dbReference>
<feature type="signal peptide" evidence="1">
    <location>
        <begin position="1"/>
        <end position="22"/>
    </location>
</feature>
<proteinExistence type="predicted"/>
<dbReference type="Pfam" id="PF09471">
    <property type="entry name" value="Peptidase_M64"/>
    <property type="match status" value="1"/>
</dbReference>
<evidence type="ECO:0000313" key="2">
    <source>
        <dbReference type="EMBL" id="UOQ67839.1"/>
    </source>
</evidence>
<gene>
    <name evidence="2" type="ORF">MUN86_08270</name>
</gene>
<reference evidence="2" key="1">
    <citation type="submission" date="2022-04" db="EMBL/GenBank/DDBJ databases">
        <title>Hymenobacter sp. isolated from the air.</title>
        <authorList>
            <person name="Won M."/>
            <person name="Lee C.-M."/>
            <person name="Woen H.-Y."/>
            <person name="Kwon S.-W."/>
        </authorList>
    </citation>
    <scope>NUCLEOTIDE SEQUENCE</scope>
    <source>
        <strain evidence="2">5420S-77</strain>
    </source>
</reference>
<sequence length="466" mass="51166">MKVYSVWLLLMLCAGLSVPVAAQPFPVDTLVKTGSLTKRINLVFVPDGYKEAEMPLFVSRAKQALHSMLAQSPFQEYQQYFNAFAIKVPSVESGSTHPRMAPDCGATPAFAASTYFNSTFDVGSIHRLLVPQRTAALGMVLAQSFPTYDQVFVLVNSSEYGGSGGQFATFSANNNASEIAIHEIGHSFAGLSDEYWAGSQYARETANMTQTTDPAKVRWAPWMGTNAVGIYPHVDHPEWQKPHQSCKMQFLDMPFCSVCKEAFVERIHTLVSPLQACSPTTFTISNPSQDLSFALTLLPPNPNTLKVTWTRDGKVFARDTAATTVALAQVPSGMHTVRAVVVDTTGLTRQASHVIQHSYTVDWTITRTVAGVSMTSATAVYEVETYPNPVSDVLTLNYQLPRVAPVTVTVYDAAGRKVKTIRYNRQAAGRYQYQLRSEELGISQAGIYTLLLDVDGIPITRQLVKQ</sequence>
<dbReference type="Proteomes" id="UP000830401">
    <property type="component" value="Chromosome"/>
</dbReference>
<evidence type="ECO:0000313" key="3">
    <source>
        <dbReference type="Proteomes" id="UP000830401"/>
    </source>
</evidence>
<dbReference type="RefSeq" id="WP_245124016.1">
    <property type="nucleotide sequence ID" value="NZ_CP095061.1"/>
</dbReference>
<evidence type="ECO:0000256" key="1">
    <source>
        <dbReference type="SAM" id="SignalP"/>
    </source>
</evidence>
<feature type="chain" id="PRO_5046918639" evidence="1">
    <location>
        <begin position="23"/>
        <end position="466"/>
    </location>
</feature>
<organism evidence="2 3">
    <name type="scientific">Hymenobacter volaticus</name>
    <dbReference type="NCBI Taxonomy" id="2932254"/>
    <lineage>
        <taxon>Bacteria</taxon>
        <taxon>Pseudomonadati</taxon>
        <taxon>Bacteroidota</taxon>
        <taxon>Cytophagia</taxon>
        <taxon>Cytophagales</taxon>
        <taxon>Hymenobacteraceae</taxon>
        <taxon>Hymenobacter</taxon>
    </lineage>
</organism>
<dbReference type="NCBIfam" id="TIGR04183">
    <property type="entry name" value="Por_Secre_tail"/>
    <property type="match status" value="1"/>
</dbReference>
<dbReference type="InterPro" id="IPR019026">
    <property type="entry name" value="Peptidase_M64_IgA"/>
</dbReference>
<name>A0ABY4GBM2_9BACT</name>
<keyword evidence="3" id="KW-1185">Reference proteome</keyword>
<dbReference type="InterPro" id="IPR024079">
    <property type="entry name" value="MetalloPept_cat_dom_sf"/>
</dbReference>